<protein>
    <submittedName>
        <fullName evidence="2">Uncharacterized protein</fullName>
    </submittedName>
</protein>
<dbReference type="KEGG" id="grl:LPB144_08425"/>
<name>A0A1L3J5L6_9FLAO</name>
<feature type="transmembrane region" description="Helical" evidence="1">
    <location>
        <begin position="294"/>
        <end position="318"/>
    </location>
</feature>
<feature type="transmembrane region" description="Helical" evidence="1">
    <location>
        <begin position="350"/>
        <end position="369"/>
    </location>
</feature>
<keyword evidence="1" id="KW-0812">Transmembrane</keyword>
<dbReference type="RefSeq" id="WP_072553074.1">
    <property type="nucleotide sequence ID" value="NZ_CP018153.1"/>
</dbReference>
<feature type="transmembrane region" description="Helical" evidence="1">
    <location>
        <begin position="129"/>
        <end position="149"/>
    </location>
</feature>
<keyword evidence="1" id="KW-1133">Transmembrane helix</keyword>
<reference evidence="2 3" key="1">
    <citation type="submission" date="2016-11" db="EMBL/GenBank/DDBJ databases">
        <title>Gramella sp. LPB0144 isolated from marine environment.</title>
        <authorList>
            <person name="Kim E."/>
            <person name="Yi H."/>
        </authorList>
    </citation>
    <scope>NUCLEOTIDE SEQUENCE [LARGE SCALE GENOMIC DNA]</scope>
    <source>
        <strain evidence="2 3">LPB0144</strain>
    </source>
</reference>
<dbReference type="AlphaFoldDB" id="A0A1L3J5L6"/>
<feature type="transmembrane region" description="Helical" evidence="1">
    <location>
        <begin position="102"/>
        <end position="122"/>
    </location>
</feature>
<accession>A0A1L3J5L6</accession>
<evidence type="ECO:0000313" key="2">
    <source>
        <dbReference type="EMBL" id="APG60427.1"/>
    </source>
</evidence>
<evidence type="ECO:0000256" key="1">
    <source>
        <dbReference type="SAM" id="Phobius"/>
    </source>
</evidence>
<feature type="transmembrane region" description="Helical" evidence="1">
    <location>
        <begin position="325"/>
        <end position="344"/>
    </location>
</feature>
<feature type="transmembrane region" description="Helical" evidence="1">
    <location>
        <begin position="155"/>
        <end position="176"/>
    </location>
</feature>
<gene>
    <name evidence="2" type="ORF">LPB144_08425</name>
</gene>
<dbReference type="Proteomes" id="UP000182510">
    <property type="component" value="Chromosome"/>
</dbReference>
<feature type="transmembrane region" description="Helical" evidence="1">
    <location>
        <begin position="72"/>
        <end position="96"/>
    </location>
</feature>
<feature type="transmembrane region" description="Helical" evidence="1">
    <location>
        <begin position="7"/>
        <end position="29"/>
    </location>
</feature>
<feature type="transmembrane region" description="Helical" evidence="1">
    <location>
        <begin position="269"/>
        <end position="288"/>
    </location>
</feature>
<keyword evidence="1" id="KW-0472">Membrane</keyword>
<dbReference type="STRING" id="1913577.LPB144_08425"/>
<dbReference type="EMBL" id="CP018153">
    <property type="protein sequence ID" value="APG60427.1"/>
    <property type="molecule type" value="Genomic_DNA"/>
</dbReference>
<proteinExistence type="predicted"/>
<feature type="transmembrane region" description="Helical" evidence="1">
    <location>
        <begin position="237"/>
        <end position="257"/>
    </location>
</feature>
<feature type="transmembrane region" description="Helical" evidence="1">
    <location>
        <begin position="41"/>
        <end position="60"/>
    </location>
</feature>
<organism evidence="2 3">
    <name type="scientific">Christiangramia salexigens</name>
    <dbReference type="NCBI Taxonomy" id="1913577"/>
    <lineage>
        <taxon>Bacteria</taxon>
        <taxon>Pseudomonadati</taxon>
        <taxon>Bacteroidota</taxon>
        <taxon>Flavobacteriia</taxon>
        <taxon>Flavobacteriales</taxon>
        <taxon>Flavobacteriaceae</taxon>
        <taxon>Christiangramia</taxon>
    </lineage>
</organism>
<feature type="transmembrane region" description="Helical" evidence="1">
    <location>
        <begin position="197"/>
        <end position="217"/>
    </location>
</feature>
<keyword evidence="3" id="KW-1185">Reference proteome</keyword>
<sequence length="395" mass="45036">MLKNLIYNLSGSIVIRASIFLVNFIFISFQDDFNFGKFSYLYSNSLAIGAFALLGSNVYVCTLSDLRRIEIYSLVSLQKIISAFVIIIFTILSYFIYPIDDIISFLIMAILSSFLLLNNAALTSLKDDLYIAKAGFVFFISLFVALFILRDNENYILVTIIASASHFLFLEIYWLRKFGILPIQSFYIFIKTKYSNFFLKSLPIGIGGLFTSMVIVFTNKFMISDLNFEEFAVVGKLRQVQALGLFLPSIILPFILSNSELAIIKIKKYFNFLIFAIIIYTFCSLILKNYYSHFIVYIMVLDAVVISGLGLLITPLIIKKSTKELLYLNLIWGFVFVLALLFLGPKISSFALAILWSYSIQTIFGFIKVRNEIFSNSIKIIVIILINMLSSSYLI</sequence>
<evidence type="ECO:0000313" key="3">
    <source>
        <dbReference type="Proteomes" id="UP000182510"/>
    </source>
</evidence>